<dbReference type="SMART" id="SM00028">
    <property type="entry name" value="TPR"/>
    <property type="match status" value="2"/>
</dbReference>
<dbReference type="RefSeq" id="WP_147783501.1">
    <property type="nucleotide sequence ID" value="NZ_VRMG01000007.1"/>
</dbReference>
<evidence type="ECO:0000313" key="1">
    <source>
        <dbReference type="EMBL" id="TXN30317.1"/>
    </source>
</evidence>
<dbReference type="Proteomes" id="UP000321379">
    <property type="component" value="Unassembled WGS sequence"/>
</dbReference>
<dbReference type="EMBL" id="VRMG01000007">
    <property type="protein sequence ID" value="TXN30317.1"/>
    <property type="molecule type" value="Genomic_DNA"/>
</dbReference>
<comment type="caution">
    <text evidence="1">The sequence shown here is derived from an EMBL/GenBank/DDBJ whole genome shotgun (WGS) entry which is preliminary data.</text>
</comment>
<gene>
    <name evidence="1" type="ORF">FVP33_09885</name>
</gene>
<dbReference type="Pfam" id="PF13181">
    <property type="entry name" value="TPR_8"/>
    <property type="match status" value="2"/>
</dbReference>
<evidence type="ECO:0000313" key="2">
    <source>
        <dbReference type="Proteomes" id="UP000321379"/>
    </source>
</evidence>
<dbReference type="InterPro" id="IPR019734">
    <property type="entry name" value="TPR_rpt"/>
</dbReference>
<dbReference type="AlphaFoldDB" id="A0A5C8UQZ2"/>
<dbReference type="SUPFAM" id="SSF48452">
    <property type="entry name" value="TPR-like"/>
    <property type="match status" value="1"/>
</dbReference>
<protein>
    <submittedName>
        <fullName evidence="1">Uncharacterized protein</fullName>
    </submittedName>
</protein>
<dbReference type="Gene3D" id="1.25.40.10">
    <property type="entry name" value="Tetratricopeptide repeat domain"/>
    <property type="match status" value="1"/>
</dbReference>
<accession>A0A5C8UQZ2</accession>
<keyword evidence="2" id="KW-1185">Reference proteome</keyword>
<proteinExistence type="predicted"/>
<dbReference type="InterPro" id="IPR011990">
    <property type="entry name" value="TPR-like_helical_dom_sf"/>
</dbReference>
<organism evidence="1 2">
    <name type="scientific">Lacisediminihabitans profunda</name>
    <dbReference type="NCBI Taxonomy" id="2594790"/>
    <lineage>
        <taxon>Bacteria</taxon>
        <taxon>Bacillati</taxon>
        <taxon>Actinomycetota</taxon>
        <taxon>Actinomycetes</taxon>
        <taxon>Micrococcales</taxon>
        <taxon>Microbacteriaceae</taxon>
        <taxon>Lacisediminihabitans</taxon>
    </lineage>
</organism>
<sequence>MITPFDPETLRENVDENAALARLSELGDSRSTAALGEKAELYRMLGRLDEALQAAEQCFRLAHFTGDREQLTRARLRRAIVFQYRGDLDRALAEMASCRASSRIESWDALEATAAQHEGTVLFELGRYEEAKDSVAHALDIRQRTEAPRDQIEASRFAVEVIMRRSLKNG</sequence>
<name>A0A5C8UQZ2_9MICO</name>
<reference evidence="1 2" key="1">
    <citation type="submission" date="2019-08" db="EMBL/GenBank/DDBJ databases">
        <title>Bacterial whole genome sequence for Glaciihabitans sp. CHu50b-6-2.</title>
        <authorList>
            <person name="Jin L."/>
        </authorList>
    </citation>
    <scope>NUCLEOTIDE SEQUENCE [LARGE SCALE GENOMIC DNA]</scope>
    <source>
        <strain evidence="1 2">CHu50b-6-2</strain>
    </source>
</reference>